<evidence type="ECO:0000256" key="3">
    <source>
        <dbReference type="ARBA" id="ARBA00004729"/>
    </source>
</evidence>
<dbReference type="InterPro" id="IPR000573">
    <property type="entry name" value="AconitaseA/IPMdHydase_ssu_swvl"/>
</dbReference>
<dbReference type="Proteomes" id="UP000565576">
    <property type="component" value="Unassembled WGS sequence"/>
</dbReference>
<evidence type="ECO:0000256" key="10">
    <source>
        <dbReference type="ARBA" id="ARBA00023304"/>
    </source>
</evidence>
<dbReference type="EMBL" id="JACHBG010000011">
    <property type="protein sequence ID" value="MBB6487112.1"/>
    <property type="molecule type" value="Genomic_DNA"/>
</dbReference>
<comment type="pathway">
    <text evidence="3">Amino-acid biosynthesis; L-leucine biosynthesis; L-leucine from 3-methyl-2-oxobutanoate: step 2/4.</text>
</comment>
<keyword evidence="8" id="KW-0028">Amino-acid biosynthesis</keyword>
<evidence type="ECO:0000256" key="2">
    <source>
        <dbReference type="ARBA" id="ARBA00002695"/>
    </source>
</evidence>
<evidence type="ECO:0000259" key="11">
    <source>
        <dbReference type="Pfam" id="PF00694"/>
    </source>
</evidence>
<comment type="subunit">
    <text evidence="5">Heterodimer of LeuC and LeuD.</text>
</comment>
<evidence type="ECO:0000256" key="5">
    <source>
        <dbReference type="ARBA" id="ARBA00011271"/>
    </source>
</evidence>
<dbReference type="Pfam" id="PF00694">
    <property type="entry name" value="Aconitase_C"/>
    <property type="match status" value="1"/>
</dbReference>
<reference evidence="12 13" key="1">
    <citation type="submission" date="2020-08" db="EMBL/GenBank/DDBJ databases">
        <title>Genomic Encyclopedia of Type Strains, Phase IV (KMG-V): Genome sequencing to study the core and pangenomes of soil and plant-associated prokaryotes.</title>
        <authorList>
            <person name="Whitman W."/>
        </authorList>
    </citation>
    <scope>NUCLEOTIDE SEQUENCE [LARGE SCALE GENOMIC DNA]</scope>
    <source>
        <strain evidence="12 13">SEMIA 4060</strain>
    </source>
</reference>
<dbReference type="PANTHER" id="PTHR43345:SF5">
    <property type="entry name" value="3-ISOPROPYLMALATE DEHYDRATASE SMALL SUBUNIT"/>
    <property type="match status" value="1"/>
</dbReference>
<organism evidence="12 13">
    <name type="scientific">Rhizobium lusitanum</name>
    <dbReference type="NCBI Taxonomy" id="293958"/>
    <lineage>
        <taxon>Bacteria</taxon>
        <taxon>Pseudomonadati</taxon>
        <taxon>Pseudomonadota</taxon>
        <taxon>Alphaproteobacteria</taxon>
        <taxon>Hyphomicrobiales</taxon>
        <taxon>Rhizobiaceae</taxon>
        <taxon>Rhizobium/Agrobacterium group</taxon>
        <taxon>Rhizobium</taxon>
    </lineage>
</organism>
<accession>A0A7X0IW79</accession>
<comment type="catalytic activity">
    <reaction evidence="1">
        <text>(2R,3S)-3-isopropylmalate = (2S)-2-isopropylmalate</text>
        <dbReference type="Rhea" id="RHEA:32287"/>
        <dbReference type="ChEBI" id="CHEBI:1178"/>
        <dbReference type="ChEBI" id="CHEBI:35121"/>
        <dbReference type="EC" id="4.2.1.33"/>
    </reaction>
</comment>
<keyword evidence="7" id="KW-0432">Leucine biosynthesis</keyword>
<dbReference type="PANTHER" id="PTHR43345">
    <property type="entry name" value="3-ISOPROPYLMALATE DEHYDRATASE SMALL SUBUNIT 2-RELATED-RELATED"/>
    <property type="match status" value="1"/>
</dbReference>
<dbReference type="GO" id="GO:0009316">
    <property type="term" value="C:3-isopropylmalate dehydratase complex"/>
    <property type="evidence" value="ECO:0007669"/>
    <property type="project" value="InterPro"/>
</dbReference>
<dbReference type="EC" id="4.2.1.33" evidence="6"/>
<dbReference type="NCBIfam" id="NF002458">
    <property type="entry name" value="PRK01641.1"/>
    <property type="match status" value="1"/>
</dbReference>
<comment type="similarity">
    <text evidence="4">Belongs to the LeuD family. LeuD type 1 subfamily.</text>
</comment>
<dbReference type="NCBIfam" id="TIGR00171">
    <property type="entry name" value="leuD"/>
    <property type="match status" value="1"/>
</dbReference>
<evidence type="ECO:0000313" key="13">
    <source>
        <dbReference type="Proteomes" id="UP000565576"/>
    </source>
</evidence>
<dbReference type="InterPro" id="IPR033940">
    <property type="entry name" value="IPMI_Swivel"/>
</dbReference>
<evidence type="ECO:0000256" key="7">
    <source>
        <dbReference type="ARBA" id="ARBA00022430"/>
    </source>
</evidence>
<dbReference type="Gene3D" id="3.20.19.10">
    <property type="entry name" value="Aconitase, domain 4"/>
    <property type="match status" value="1"/>
</dbReference>
<dbReference type="CDD" id="cd01577">
    <property type="entry name" value="IPMI_Swivel"/>
    <property type="match status" value="1"/>
</dbReference>
<evidence type="ECO:0000256" key="9">
    <source>
        <dbReference type="ARBA" id="ARBA00023239"/>
    </source>
</evidence>
<keyword evidence="10" id="KW-0100">Branched-chain amino acid biosynthesis</keyword>
<keyword evidence="9 12" id="KW-0456">Lyase</keyword>
<dbReference type="UniPathway" id="UPA00048">
    <property type="reaction ID" value="UER00071"/>
</dbReference>
<comment type="caution">
    <text evidence="12">The sequence shown here is derived from an EMBL/GenBank/DDBJ whole genome shotgun (WGS) entry which is preliminary data.</text>
</comment>
<dbReference type="InterPro" id="IPR015928">
    <property type="entry name" value="Aconitase/3IPM_dehydase_swvl"/>
</dbReference>
<evidence type="ECO:0000256" key="8">
    <source>
        <dbReference type="ARBA" id="ARBA00022605"/>
    </source>
</evidence>
<protein>
    <recommendedName>
        <fullName evidence="6">3-isopropylmalate dehydratase</fullName>
        <ecNumber evidence="6">4.2.1.33</ecNumber>
    </recommendedName>
</protein>
<dbReference type="InterPro" id="IPR050075">
    <property type="entry name" value="LeuD"/>
</dbReference>
<dbReference type="InterPro" id="IPR004431">
    <property type="entry name" value="3-IsopropMal_deHydase_ssu"/>
</dbReference>
<name>A0A7X0IW79_9HYPH</name>
<dbReference type="SUPFAM" id="SSF52016">
    <property type="entry name" value="LeuD/IlvD-like"/>
    <property type="match status" value="1"/>
</dbReference>
<dbReference type="GO" id="GO:0003861">
    <property type="term" value="F:3-isopropylmalate dehydratase activity"/>
    <property type="evidence" value="ECO:0007669"/>
    <property type="project" value="UniProtKB-EC"/>
</dbReference>
<dbReference type="AlphaFoldDB" id="A0A7X0IW79"/>
<sequence length="210" mass="23061">MAHPFLRLKGIALPMPRDNIDTDELIPIAENTRTSTKGWGDGLFAAKRYLDGLGHTPDPSFILNQPPYHRAEILLAGTNLGCGSSRESAVWALRDFGFRIVVAASFNETFKRNCVINGLAPLILPRDDVERLSQQVIADPALGMSVDLLDSELWIGGAREQAGTIPFVLDPFYRTLLTTGKTEDDLLGGLRGAIDQRRAEITKSQCWLAS</sequence>
<gene>
    <name evidence="12" type="ORF">GGD46_004412</name>
</gene>
<evidence type="ECO:0000313" key="12">
    <source>
        <dbReference type="EMBL" id="MBB6487112.1"/>
    </source>
</evidence>
<dbReference type="RefSeq" id="WP_184707647.1">
    <property type="nucleotide sequence ID" value="NZ_JACHBG010000011.1"/>
</dbReference>
<proteinExistence type="inferred from homology"/>
<comment type="function">
    <text evidence="2">Catalyzes the isomerization between 2-isopropylmalate and 3-isopropylmalate, via the formation of 2-isopropylmaleate.</text>
</comment>
<dbReference type="GO" id="GO:0009098">
    <property type="term" value="P:L-leucine biosynthetic process"/>
    <property type="evidence" value="ECO:0007669"/>
    <property type="project" value="UniProtKB-UniPathway"/>
</dbReference>
<evidence type="ECO:0000256" key="4">
    <source>
        <dbReference type="ARBA" id="ARBA00009845"/>
    </source>
</evidence>
<feature type="domain" description="Aconitase A/isopropylmalate dehydratase small subunit swivel" evidence="11">
    <location>
        <begin position="4"/>
        <end position="126"/>
    </location>
</feature>
<evidence type="ECO:0000256" key="6">
    <source>
        <dbReference type="ARBA" id="ARBA00011998"/>
    </source>
</evidence>
<evidence type="ECO:0000256" key="1">
    <source>
        <dbReference type="ARBA" id="ARBA00000491"/>
    </source>
</evidence>